<dbReference type="SUPFAM" id="SSF53167">
    <property type="entry name" value="Purine and uridine phosphorylases"/>
    <property type="match status" value="1"/>
</dbReference>
<evidence type="ECO:0000256" key="2">
    <source>
        <dbReference type="ARBA" id="ARBA00022737"/>
    </source>
</evidence>
<proteinExistence type="predicted"/>
<dbReference type="Gene3D" id="3.40.50.1580">
    <property type="entry name" value="Nucleoside phosphorylase domain"/>
    <property type="match status" value="1"/>
</dbReference>
<dbReference type="InterPro" id="IPR036322">
    <property type="entry name" value="WD40_repeat_dom_sf"/>
</dbReference>
<evidence type="ECO:0000256" key="3">
    <source>
        <dbReference type="PROSITE-ProRule" id="PRU00221"/>
    </source>
</evidence>
<keyword evidence="6" id="KW-1185">Reference proteome</keyword>
<dbReference type="InterPro" id="IPR053137">
    <property type="entry name" value="NLR-like"/>
</dbReference>
<accession>A0AAD6ISV9</accession>
<dbReference type="PANTHER" id="PTHR46082:SF11">
    <property type="entry name" value="AAA+ ATPASE DOMAIN-CONTAINING PROTEIN-RELATED"/>
    <property type="match status" value="1"/>
</dbReference>
<name>A0AAD6ISV9_DREDA</name>
<feature type="repeat" description="WD" evidence="3">
    <location>
        <begin position="1046"/>
        <end position="1087"/>
    </location>
</feature>
<dbReference type="InterPro" id="IPR000845">
    <property type="entry name" value="Nucleoside_phosphorylase_d"/>
</dbReference>
<dbReference type="PROSITE" id="PS50294">
    <property type="entry name" value="WD_REPEATS_REGION"/>
    <property type="match status" value="4"/>
</dbReference>
<dbReference type="GO" id="GO:0003824">
    <property type="term" value="F:catalytic activity"/>
    <property type="evidence" value="ECO:0007669"/>
    <property type="project" value="InterPro"/>
</dbReference>
<dbReference type="InterPro" id="IPR027417">
    <property type="entry name" value="P-loop_NTPase"/>
</dbReference>
<dbReference type="PANTHER" id="PTHR46082">
    <property type="entry name" value="ATP/GTP-BINDING PROTEIN-RELATED"/>
    <property type="match status" value="1"/>
</dbReference>
<dbReference type="CDD" id="cd00200">
    <property type="entry name" value="WD40"/>
    <property type="match status" value="1"/>
</dbReference>
<dbReference type="SUPFAM" id="SSF50978">
    <property type="entry name" value="WD40 repeat-like"/>
    <property type="match status" value="1"/>
</dbReference>
<dbReference type="PROSITE" id="PS50837">
    <property type="entry name" value="NACHT"/>
    <property type="match status" value="1"/>
</dbReference>
<evidence type="ECO:0000259" key="4">
    <source>
        <dbReference type="PROSITE" id="PS50837"/>
    </source>
</evidence>
<dbReference type="Pfam" id="PF24883">
    <property type="entry name" value="NPHP3_N"/>
    <property type="match status" value="1"/>
</dbReference>
<evidence type="ECO:0000313" key="5">
    <source>
        <dbReference type="EMBL" id="KAJ6258029.1"/>
    </source>
</evidence>
<evidence type="ECO:0000256" key="1">
    <source>
        <dbReference type="ARBA" id="ARBA00022574"/>
    </source>
</evidence>
<dbReference type="GO" id="GO:0009116">
    <property type="term" value="P:nucleoside metabolic process"/>
    <property type="evidence" value="ECO:0007669"/>
    <property type="project" value="InterPro"/>
</dbReference>
<dbReference type="AlphaFoldDB" id="A0AAD6ISV9"/>
<feature type="repeat" description="WD" evidence="3">
    <location>
        <begin position="1004"/>
        <end position="1045"/>
    </location>
</feature>
<organism evidence="5 6">
    <name type="scientific">Drechslerella dactyloides</name>
    <name type="common">Nematode-trapping fungus</name>
    <name type="synonym">Arthrobotrys dactyloides</name>
    <dbReference type="NCBI Taxonomy" id="74499"/>
    <lineage>
        <taxon>Eukaryota</taxon>
        <taxon>Fungi</taxon>
        <taxon>Dikarya</taxon>
        <taxon>Ascomycota</taxon>
        <taxon>Pezizomycotina</taxon>
        <taxon>Orbiliomycetes</taxon>
        <taxon>Orbiliales</taxon>
        <taxon>Orbiliaceae</taxon>
        <taxon>Drechslerella</taxon>
    </lineage>
</organism>
<dbReference type="Proteomes" id="UP001221413">
    <property type="component" value="Unassembled WGS sequence"/>
</dbReference>
<reference evidence="5" key="1">
    <citation type="submission" date="2023-01" db="EMBL/GenBank/DDBJ databases">
        <title>The chitinases involved in constricting ring structure development in the nematode-trapping fungus Drechslerella dactyloides.</title>
        <authorList>
            <person name="Wang R."/>
            <person name="Zhang L."/>
            <person name="Tang P."/>
            <person name="Li S."/>
            <person name="Liang L."/>
        </authorList>
    </citation>
    <scope>NUCLEOTIDE SEQUENCE</scope>
    <source>
        <strain evidence="5">YMF1.00031</strain>
    </source>
</reference>
<keyword evidence="1 3" id="KW-0853">WD repeat</keyword>
<dbReference type="InterPro" id="IPR015943">
    <property type="entry name" value="WD40/YVTN_repeat-like_dom_sf"/>
</dbReference>
<dbReference type="Pfam" id="PF00400">
    <property type="entry name" value="WD40"/>
    <property type="match status" value="4"/>
</dbReference>
<dbReference type="Gene3D" id="3.40.50.300">
    <property type="entry name" value="P-loop containing nucleotide triphosphate hydrolases"/>
    <property type="match status" value="1"/>
</dbReference>
<dbReference type="InterPro" id="IPR001680">
    <property type="entry name" value="WD40_rpt"/>
</dbReference>
<dbReference type="SMART" id="SM00320">
    <property type="entry name" value="WD40"/>
    <property type="match status" value="4"/>
</dbReference>
<dbReference type="InterPro" id="IPR035994">
    <property type="entry name" value="Nucleoside_phosphorylase_sf"/>
</dbReference>
<gene>
    <name evidence="5" type="ORF">Dda_6941</name>
</gene>
<sequence length="1196" mass="132633">MDRRLDSGDYTIGWICALPVELTAAVAILDERHPLLPQDEGDENAYEFGRVGSCNIIIACLPSGVYGVTSAASVAAQMRRSFPSIKAGLMVGIAGGAPMPPQRDIRLGDVVVSEPVPGFPGVLQYDFGKTVQEGRLVQTGVLNKPPKQFLTAIAKLKSRQNSGINNIITDCLRHGNVPREFTRPPSYSDRLFYADYEHPSENASCDRCEVHKVVKRTTRQPDQPHIHYGLIASGNRVIKHGMTRDRLVRKYGMLCFEMEAAGLMDELSSLVIRGICDYSDSHKSKLWQPYAALSAAAFAKTLLLRLPPKAANNESNRTEKITLNLPIAEGAAFGSFVDQHEPECLEGTRVDLLETIYQWSDDPEGKGIFWLVGMAGTGKSTISRTVARQLRANKQLAASFFFKRGEADRSNSTRLFTTIASQLANHDRCFAARIQNAIQEDPVIFMKALKEQFCKLILEPLSGVRPVSRRARLILLIDALDECDGEKDIEVIIYLLAQLKGIPSADVRVFLTSRPDLPIRPTFKRLPNGTYKDIILHKVPKIEHDISLFLQHELSKIQEKHELPDIHEELSPPQKWPGDGRVRRLVGMSVPLFIYAATLCRFIGDENWDPEERLRGILQYKSDCQLSQLQKTYLPILGKLGTGQNEAEEKRLTDEFRQILGTIINLVTPLSASGLASLLCISQNIVDRRLRQLHSVLDVPEDIHAPIRTFHLSFRDFLLDHSLRGKSPFWVDERELHRMIADKCIKRMSGPGGLRMDMCNLHHPGGLRSEIDGCIIKERFPVELQYACCYWAYHLKRGGQSLVDNDQTHTFLQEHLLHWLEATSLINATLETFTAVEELISMTNEENGKSVSTFVHDTKRFVLQNQHIISKAPLQTYYSALVFAPKRSVVRCVFKPEERISWVRQLPQVQDEWGGLLQALHGHTGWVNSVAFSPDGRTVASASGDWTVRLWNAATGAELSTLSGHAGLVTSVAFSPDGRTVASASGDFTVRLCNAATGAELCTLHGHAGSVNSVAFSPDGRTVASASGDFTVRLWNAATGAELCTLHGHTDRVNSVAFSPHGRTVASASGDWTVRLCNAATGEALNVITTRDYPISLRFSEDGWFINTDTQSFSITVAPVPTGGHAHQNGDRRESILIDGEWLARGSERLIWLPTDRRPVCSAIYKNTIVLGHHSGCVSFFTFDNLSSNSSSSFAP</sequence>
<comment type="caution">
    <text evidence="5">The sequence shown here is derived from an EMBL/GenBank/DDBJ whole genome shotgun (WGS) entry which is preliminary data.</text>
</comment>
<dbReference type="EMBL" id="JAQGDS010000009">
    <property type="protein sequence ID" value="KAJ6258029.1"/>
    <property type="molecule type" value="Genomic_DNA"/>
</dbReference>
<dbReference type="PROSITE" id="PS00678">
    <property type="entry name" value="WD_REPEATS_1"/>
    <property type="match status" value="2"/>
</dbReference>
<feature type="repeat" description="WD" evidence="3">
    <location>
        <begin position="962"/>
        <end position="992"/>
    </location>
</feature>
<feature type="repeat" description="WD" evidence="3">
    <location>
        <begin position="920"/>
        <end position="961"/>
    </location>
</feature>
<dbReference type="InterPro" id="IPR019775">
    <property type="entry name" value="WD40_repeat_CS"/>
</dbReference>
<dbReference type="Pfam" id="PF01048">
    <property type="entry name" value="PNP_UDP_1"/>
    <property type="match status" value="1"/>
</dbReference>
<dbReference type="InterPro" id="IPR007111">
    <property type="entry name" value="NACHT_NTPase"/>
</dbReference>
<dbReference type="PROSITE" id="PS50082">
    <property type="entry name" value="WD_REPEATS_2"/>
    <property type="match status" value="4"/>
</dbReference>
<dbReference type="InterPro" id="IPR056884">
    <property type="entry name" value="NPHP3-like_N"/>
</dbReference>
<dbReference type="SUPFAM" id="SSF52540">
    <property type="entry name" value="P-loop containing nucleoside triphosphate hydrolases"/>
    <property type="match status" value="1"/>
</dbReference>
<feature type="domain" description="NACHT" evidence="4">
    <location>
        <begin position="367"/>
        <end position="516"/>
    </location>
</feature>
<dbReference type="Gene3D" id="2.130.10.10">
    <property type="entry name" value="YVTN repeat-like/Quinoprotein amine dehydrogenase"/>
    <property type="match status" value="2"/>
</dbReference>
<protein>
    <submittedName>
        <fullName evidence="5">Vegetative incompatibility protein</fullName>
    </submittedName>
</protein>
<keyword evidence="2" id="KW-0677">Repeat</keyword>
<evidence type="ECO:0000313" key="6">
    <source>
        <dbReference type="Proteomes" id="UP001221413"/>
    </source>
</evidence>